<evidence type="ECO:0000313" key="3">
    <source>
        <dbReference type="Proteomes" id="UP001146120"/>
    </source>
</evidence>
<dbReference type="SUPFAM" id="SSF56349">
    <property type="entry name" value="DNA breaking-rejoining enzymes"/>
    <property type="match status" value="1"/>
</dbReference>
<reference evidence="2" key="2">
    <citation type="journal article" date="2023" name="Microbiol Resour">
        <title>Decontamination and Annotation of the Draft Genome Sequence of the Oomycete Lagenidium giganteum ARSEF 373.</title>
        <authorList>
            <person name="Morgan W.R."/>
            <person name="Tartar A."/>
        </authorList>
    </citation>
    <scope>NUCLEOTIDE SEQUENCE</scope>
    <source>
        <strain evidence="2">ARSEF 373</strain>
    </source>
</reference>
<dbReference type="GO" id="GO:0006310">
    <property type="term" value="P:DNA recombination"/>
    <property type="evidence" value="ECO:0007669"/>
    <property type="project" value="UniProtKB-KW"/>
</dbReference>
<accession>A0AAV2YS16</accession>
<dbReference type="Gene3D" id="1.10.443.10">
    <property type="entry name" value="Intergrase catalytic core"/>
    <property type="match status" value="1"/>
</dbReference>
<comment type="caution">
    <text evidence="2">The sequence shown here is derived from an EMBL/GenBank/DDBJ whole genome shotgun (WGS) entry which is preliminary data.</text>
</comment>
<evidence type="ECO:0000256" key="1">
    <source>
        <dbReference type="ARBA" id="ARBA00023172"/>
    </source>
</evidence>
<reference evidence="2" key="1">
    <citation type="submission" date="2022-11" db="EMBL/GenBank/DDBJ databases">
        <authorList>
            <person name="Morgan W.R."/>
            <person name="Tartar A."/>
        </authorList>
    </citation>
    <scope>NUCLEOTIDE SEQUENCE</scope>
    <source>
        <strain evidence="2">ARSEF 373</strain>
    </source>
</reference>
<evidence type="ECO:0000313" key="2">
    <source>
        <dbReference type="EMBL" id="DAZ96098.1"/>
    </source>
</evidence>
<dbReference type="InterPro" id="IPR013762">
    <property type="entry name" value="Integrase-like_cat_sf"/>
</dbReference>
<dbReference type="GO" id="GO:0003677">
    <property type="term" value="F:DNA binding"/>
    <property type="evidence" value="ECO:0007669"/>
    <property type="project" value="InterPro"/>
</dbReference>
<organism evidence="2 3">
    <name type="scientific">Lagenidium giganteum</name>
    <dbReference type="NCBI Taxonomy" id="4803"/>
    <lineage>
        <taxon>Eukaryota</taxon>
        <taxon>Sar</taxon>
        <taxon>Stramenopiles</taxon>
        <taxon>Oomycota</taxon>
        <taxon>Peronosporomycetes</taxon>
        <taxon>Pythiales</taxon>
        <taxon>Pythiaceae</taxon>
    </lineage>
</organism>
<dbReference type="EMBL" id="DAKRPA010000178">
    <property type="protein sequence ID" value="DAZ96098.1"/>
    <property type="molecule type" value="Genomic_DNA"/>
</dbReference>
<dbReference type="AlphaFoldDB" id="A0AAV2YS16"/>
<keyword evidence="1" id="KW-0233">DNA recombination</keyword>
<gene>
    <name evidence="2" type="ORF">N0F65_000646</name>
</gene>
<dbReference type="GO" id="GO:0015074">
    <property type="term" value="P:DNA integration"/>
    <property type="evidence" value="ECO:0007669"/>
    <property type="project" value="InterPro"/>
</dbReference>
<proteinExistence type="predicted"/>
<name>A0AAV2YS16_9STRA</name>
<sequence>MLACSKTNQRDPPVSRLVHQSGDPALCPVVGAFLLLKTHGSLAPNSPAAVYETSLVHSSSVTATHMTIIIRLEAGDIGQEPSEFSSHSLRAGDATPMYKSGVDTLTIQFH</sequence>
<protein>
    <submittedName>
        <fullName evidence="2">Uncharacterized protein</fullName>
    </submittedName>
</protein>
<dbReference type="InterPro" id="IPR011010">
    <property type="entry name" value="DNA_brk_join_enz"/>
</dbReference>
<dbReference type="Proteomes" id="UP001146120">
    <property type="component" value="Unassembled WGS sequence"/>
</dbReference>
<keyword evidence="3" id="KW-1185">Reference proteome</keyword>